<dbReference type="Proteomes" id="UP001524473">
    <property type="component" value="Unassembled WGS sequence"/>
</dbReference>
<evidence type="ECO:0000313" key="1">
    <source>
        <dbReference type="EMBL" id="MCQ4838313.1"/>
    </source>
</evidence>
<proteinExistence type="predicted"/>
<keyword evidence="1" id="KW-0456">Lyase</keyword>
<dbReference type="Pfam" id="PF04115">
    <property type="entry name" value="Ureidogly_lyase"/>
    <property type="match status" value="1"/>
</dbReference>
<dbReference type="RefSeq" id="WP_066863803.1">
    <property type="nucleotide sequence ID" value="NZ_CABKVV010000013.1"/>
</dbReference>
<sequence length="139" mass="15539">MRREICEITRESFAAYGTVLEFSGPRGWEIAVREESPGWRIALLEFGAGPARRLECHPFSRESFEPVQGTGILLTARPEAPEEFQAFLLDKPVCLNKGVWHQVLTPAGKASIKITENLEVESEYWELPQPVSAAVILGE</sequence>
<dbReference type="InterPro" id="IPR014710">
    <property type="entry name" value="RmlC-like_jellyroll"/>
</dbReference>
<name>A0ABT1RUG6_9FIRM</name>
<dbReference type="EMBL" id="JANFZH010000001">
    <property type="protein sequence ID" value="MCQ4838313.1"/>
    <property type="molecule type" value="Genomic_DNA"/>
</dbReference>
<accession>A0ABT1RUG6</accession>
<comment type="caution">
    <text evidence="1">The sequence shown here is derived from an EMBL/GenBank/DDBJ whole genome shotgun (WGS) entry which is preliminary data.</text>
</comment>
<reference evidence="1 2" key="1">
    <citation type="submission" date="2022-06" db="EMBL/GenBank/DDBJ databases">
        <title>Isolation of gut microbiota from human fecal samples.</title>
        <authorList>
            <person name="Pamer E.G."/>
            <person name="Barat B."/>
            <person name="Waligurski E."/>
            <person name="Medina S."/>
            <person name="Paddock L."/>
            <person name="Mostad J."/>
        </authorList>
    </citation>
    <scope>NUCLEOTIDE SEQUENCE [LARGE SCALE GENOMIC DNA]</scope>
    <source>
        <strain evidence="1 2">DFI.9.73</strain>
    </source>
</reference>
<organism evidence="1 2">
    <name type="scientific">Neglectibacter timonensis</name>
    <dbReference type="NCBI Taxonomy" id="1776382"/>
    <lineage>
        <taxon>Bacteria</taxon>
        <taxon>Bacillati</taxon>
        <taxon>Bacillota</taxon>
        <taxon>Clostridia</taxon>
        <taxon>Eubacteriales</taxon>
        <taxon>Oscillospiraceae</taxon>
        <taxon>Neglectibacter</taxon>
    </lineage>
</organism>
<dbReference type="InterPro" id="IPR007247">
    <property type="entry name" value="Ureidogly_lyase"/>
</dbReference>
<dbReference type="InterPro" id="IPR011051">
    <property type="entry name" value="RmlC_Cupin_sf"/>
</dbReference>
<dbReference type="GeneID" id="90532398"/>
<dbReference type="GO" id="GO:0016829">
    <property type="term" value="F:lyase activity"/>
    <property type="evidence" value="ECO:0007669"/>
    <property type="project" value="UniProtKB-KW"/>
</dbReference>
<keyword evidence="2" id="KW-1185">Reference proteome</keyword>
<protein>
    <submittedName>
        <fullName evidence="1">Ureidoglycolate lyase</fullName>
    </submittedName>
</protein>
<dbReference type="SUPFAM" id="SSF51182">
    <property type="entry name" value="RmlC-like cupins"/>
    <property type="match status" value="1"/>
</dbReference>
<evidence type="ECO:0000313" key="2">
    <source>
        <dbReference type="Proteomes" id="UP001524473"/>
    </source>
</evidence>
<dbReference type="Gene3D" id="2.60.120.10">
    <property type="entry name" value="Jelly Rolls"/>
    <property type="match status" value="1"/>
</dbReference>
<gene>
    <name evidence="1" type="ORF">NE695_00110</name>
</gene>